<dbReference type="PANTHER" id="PTHR31912:SF34">
    <property type="entry name" value="NOTOCHORD-RELATED PROTEIN"/>
    <property type="match status" value="1"/>
</dbReference>
<feature type="region of interest" description="Disordered" evidence="1">
    <location>
        <begin position="305"/>
        <end position="350"/>
    </location>
</feature>
<evidence type="ECO:0000313" key="2">
    <source>
        <dbReference type="EMBL" id="KAK7025377.1"/>
    </source>
</evidence>
<name>A0AAW0BHV7_9AGAR</name>
<evidence type="ECO:0000313" key="3">
    <source>
        <dbReference type="Proteomes" id="UP001383192"/>
    </source>
</evidence>
<accession>A0AAW0BHV7</accession>
<sequence length="815" mass="92448">MKNINQKLQEWIGIETIQKISPFGNIYYVNNFSQLVAQEMANPRVRPFLYFFPEDAGKHVSEARHAYRWLEEVPDDYAPPMIRSQGQDYYTFEPTKIWNHSSGEEYCIPVRWFSRRQQLFARCRILRIADTNSGSGWVVLNDEIEGYNRYGVPDPRNILGIWDQEQQQLAPWDHPTSGNRWRAIANGKRVLSLPIWMYCDDTSGNLSKKWNKHNSFLFTLAGLSRKHAHKEYNVHFLSTSNVVTPMEMLDGIAEQLEQAQSNGIEAWDCVLNEDVLVVPWVLALLGDNPMGKFFCRICKVKGKDSKEEHGNNEDDTPPASRSSTPAPGDLNEPNALGDSETRGTKPTGRATFIESVSHVKRHITDFLKIDQLRTKQDTRIVLKKLFESVAHSQGTKAEFETMTTATGVKDPFLLHYVEKITGAAKKARGLLNKQAAVRSCIESLPGDVTSPVWHLKELDPHSDTPVEILHTVLLGFVKYMWRDVVQTQLNKKDAKKLVLEQRLSSFDTSGLGISPINGHTFVQYAGSLVGRDFRIVAQVAPFVLHDLVSKDLFETWCCLSKLIPMIWQPVIPDIDEYCDSLEREIKAFLLLTCRWTGRWFNKPKFHLLLHLPEHIRCFGPAILFATEAFESFNAVIRAKSVHSNRQAPSRDIARAFAQGNRIRHILSGGLFQEKDDDRNIIGERQKVGQGPLDLLCAPDSVLPEYLGLPPLIFDEKNQGMCHNTKEPKLLFSHTQTAVHHPQLASLSKTARREGYFQTAKSLILSNGDICSPGMTYFAVSMLHTIALPTIAKRLDPSLSDRNEKTLIKQRLGSNI</sequence>
<dbReference type="PANTHER" id="PTHR31912">
    <property type="entry name" value="IP13529P"/>
    <property type="match status" value="1"/>
</dbReference>
<gene>
    <name evidence="2" type="ORF">VNI00_016013</name>
</gene>
<keyword evidence="3" id="KW-1185">Reference proteome</keyword>
<evidence type="ECO:0000256" key="1">
    <source>
        <dbReference type="SAM" id="MobiDB-lite"/>
    </source>
</evidence>
<protein>
    <submittedName>
        <fullName evidence="2">Uncharacterized protein</fullName>
    </submittedName>
</protein>
<dbReference type="AlphaFoldDB" id="A0AAW0BHV7"/>
<dbReference type="Proteomes" id="UP001383192">
    <property type="component" value="Unassembled WGS sequence"/>
</dbReference>
<feature type="compositionally biased region" description="Low complexity" evidence="1">
    <location>
        <begin position="317"/>
        <end position="327"/>
    </location>
</feature>
<proteinExistence type="predicted"/>
<dbReference type="EMBL" id="JAYKXP010000115">
    <property type="protein sequence ID" value="KAK7025377.1"/>
    <property type="molecule type" value="Genomic_DNA"/>
</dbReference>
<reference evidence="2 3" key="1">
    <citation type="submission" date="2024-01" db="EMBL/GenBank/DDBJ databases">
        <title>A draft genome for a cacao thread blight-causing isolate of Paramarasmius palmivorus.</title>
        <authorList>
            <person name="Baruah I.K."/>
            <person name="Bukari Y."/>
            <person name="Amoako-Attah I."/>
            <person name="Meinhardt L.W."/>
            <person name="Bailey B.A."/>
            <person name="Cohen S.P."/>
        </authorList>
    </citation>
    <scope>NUCLEOTIDE SEQUENCE [LARGE SCALE GENOMIC DNA]</scope>
    <source>
        <strain evidence="2 3">GH-12</strain>
    </source>
</reference>
<organism evidence="2 3">
    <name type="scientific">Paramarasmius palmivorus</name>
    <dbReference type="NCBI Taxonomy" id="297713"/>
    <lineage>
        <taxon>Eukaryota</taxon>
        <taxon>Fungi</taxon>
        <taxon>Dikarya</taxon>
        <taxon>Basidiomycota</taxon>
        <taxon>Agaricomycotina</taxon>
        <taxon>Agaricomycetes</taxon>
        <taxon>Agaricomycetidae</taxon>
        <taxon>Agaricales</taxon>
        <taxon>Marasmiineae</taxon>
        <taxon>Marasmiaceae</taxon>
        <taxon>Paramarasmius</taxon>
    </lineage>
</organism>
<comment type="caution">
    <text evidence="2">The sequence shown here is derived from an EMBL/GenBank/DDBJ whole genome shotgun (WGS) entry which is preliminary data.</text>
</comment>